<dbReference type="PROSITE" id="PS51186">
    <property type="entry name" value="GNAT"/>
    <property type="match status" value="1"/>
</dbReference>
<proteinExistence type="predicted"/>
<organism evidence="4 5">
    <name type="scientific">Amnibacterium endophyticum</name>
    <dbReference type="NCBI Taxonomy" id="2109337"/>
    <lineage>
        <taxon>Bacteria</taxon>
        <taxon>Bacillati</taxon>
        <taxon>Actinomycetota</taxon>
        <taxon>Actinomycetes</taxon>
        <taxon>Micrococcales</taxon>
        <taxon>Microbacteriaceae</taxon>
        <taxon>Amnibacterium</taxon>
    </lineage>
</organism>
<dbReference type="RefSeq" id="WP_377933013.1">
    <property type="nucleotide sequence ID" value="NZ_JBHUEA010000007.1"/>
</dbReference>
<evidence type="ECO:0000313" key="4">
    <source>
        <dbReference type="EMBL" id="MFD1721087.1"/>
    </source>
</evidence>
<reference evidence="5" key="1">
    <citation type="journal article" date="2019" name="Int. J. Syst. Evol. Microbiol.">
        <title>The Global Catalogue of Microorganisms (GCM) 10K type strain sequencing project: providing services to taxonomists for standard genome sequencing and annotation.</title>
        <authorList>
            <consortium name="The Broad Institute Genomics Platform"/>
            <consortium name="The Broad Institute Genome Sequencing Center for Infectious Disease"/>
            <person name="Wu L."/>
            <person name="Ma J."/>
        </authorList>
    </citation>
    <scope>NUCLEOTIDE SEQUENCE [LARGE SCALE GENOMIC DNA]</scope>
    <source>
        <strain evidence="5">CGMCC 1.12471</strain>
    </source>
</reference>
<dbReference type="PANTHER" id="PTHR43877:SF2">
    <property type="entry name" value="AMINOALKYLPHOSPHONATE N-ACETYLTRANSFERASE-RELATED"/>
    <property type="match status" value="1"/>
</dbReference>
<name>A0ABW4LDB5_9MICO</name>
<dbReference type="InterPro" id="IPR050832">
    <property type="entry name" value="Bact_Acetyltransf"/>
</dbReference>
<dbReference type="EMBL" id="JBHUEA010000007">
    <property type="protein sequence ID" value="MFD1721087.1"/>
    <property type="molecule type" value="Genomic_DNA"/>
</dbReference>
<dbReference type="InterPro" id="IPR000182">
    <property type="entry name" value="GNAT_dom"/>
</dbReference>
<dbReference type="Pfam" id="PF00583">
    <property type="entry name" value="Acetyltransf_1"/>
    <property type="match status" value="1"/>
</dbReference>
<feature type="domain" description="N-acetyltransferase" evidence="3">
    <location>
        <begin position="1"/>
        <end position="139"/>
    </location>
</feature>
<dbReference type="Proteomes" id="UP001597347">
    <property type="component" value="Unassembled WGS sequence"/>
</dbReference>
<dbReference type="CDD" id="cd04301">
    <property type="entry name" value="NAT_SF"/>
    <property type="match status" value="1"/>
</dbReference>
<dbReference type="SUPFAM" id="SSF55729">
    <property type="entry name" value="Acyl-CoA N-acyltransferases (Nat)"/>
    <property type="match status" value="1"/>
</dbReference>
<evidence type="ECO:0000256" key="2">
    <source>
        <dbReference type="ARBA" id="ARBA00023315"/>
    </source>
</evidence>
<comment type="caution">
    <text evidence="4">The sequence shown here is derived from an EMBL/GenBank/DDBJ whole genome shotgun (WGS) entry which is preliminary data.</text>
</comment>
<accession>A0ABW4LDB5</accession>
<dbReference type="GO" id="GO:0016746">
    <property type="term" value="F:acyltransferase activity"/>
    <property type="evidence" value="ECO:0007669"/>
    <property type="project" value="UniProtKB-KW"/>
</dbReference>
<dbReference type="InterPro" id="IPR016181">
    <property type="entry name" value="Acyl_CoA_acyltransferase"/>
</dbReference>
<protein>
    <submittedName>
        <fullName evidence="4">GNAT family acetyltransferase</fullName>
        <ecNumber evidence="4">2.3.1.-</ecNumber>
    </submittedName>
</protein>
<dbReference type="NCBIfam" id="NF002959">
    <property type="entry name" value="PRK03624.1"/>
    <property type="match status" value="1"/>
</dbReference>
<dbReference type="PANTHER" id="PTHR43877">
    <property type="entry name" value="AMINOALKYLPHOSPHONATE N-ACETYLTRANSFERASE-RELATED-RELATED"/>
    <property type="match status" value="1"/>
</dbReference>
<gene>
    <name evidence="4" type="ORF">ACFSBI_05950</name>
</gene>
<sequence length="139" mass="15178">MLIRPFADADEDAVVALWRAAGLVRPWNDPHRDIDRKKRVQRDLFLVAEDAGALVGTAMAGYDGHRGWVYYVAVAPDRQGTGIGRLLMAEVEARLLALGCPKTNVLVRSGNEAVTAFYERLGYTADAAVGLGKRLIPDD</sequence>
<evidence type="ECO:0000313" key="5">
    <source>
        <dbReference type="Proteomes" id="UP001597347"/>
    </source>
</evidence>
<keyword evidence="1 4" id="KW-0808">Transferase</keyword>
<dbReference type="Gene3D" id="3.40.630.30">
    <property type="match status" value="1"/>
</dbReference>
<keyword evidence="2 4" id="KW-0012">Acyltransferase</keyword>
<dbReference type="EC" id="2.3.1.-" evidence="4"/>
<evidence type="ECO:0000259" key="3">
    <source>
        <dbReference type="PROSITE" id="PS51186"/>
    </source>
</evidence>
<keyword evidence="5" id="KW-1185">Reference proteome</keyword>
<evidence type="ECO:0000256" key="1">
    <source>
        <dbReference type="ARBA" id="ARBA00022679"/>
    </source>
</evidence>